<protein>
    <submittedName>
        <fullName evidence="5">Ras association domain-containing protein 8 isoform X5</fullName>
    </submittedName>
</protein>
<dbReference type="InterPro" id="IPR033593">
    <property type="entry name" value="N-RASSF"/>
</dbReference>
<dbReference type="PANTHER" id="PTHR15286:SF6">
    <property type="entry name" value="GH01133P"/>
    <property type="match status" value="1"/>
</dbReference>
<dbReference type="SUPFAM" id="SSF54236">
    <property type="entry name" value="Ubiquitin-like"/>
    <property type="match status" value="1"/>
</dbReference>
<gene>
    <name evidence="5" type="primary">LOC108560770</name>
</gene>
<feature type="compositionally biased region" description="Polar residues" evidence="2">
    <location>
        <begin position="86"/>
        <end position="103"/>
    </location>
</feature>
<dbReference type="PANTHER" id="PTHR15286">
    <property type="entry name" value="RAS-ASSOCIATING DOMAIN CONTAINING PROTEIN"/>
    <property type="match status" value="1"/>
</dbReference>
<feature type="coiled-coil region" evidence="1">
    <location>
        <begin position="332"/>
        <end position="359"/>
    </location>
</feature>
<evidence type="ECO:0000256" key="1">
    <source>
        <dbReference type="SAM" id="Coils"/>
    </source>
</evidence>
<dbReference type="InterPro" id="IPR029071">
    <property type="entry name" value="Ubiquitin-like_domsf"/>
</dbReference>
<dbReference type="InterPro" id="IPR000159">
    <property type="entry name" value="RA_dom"/>
</dbReference>
<proteinExistence type="predicted"/>
<dbReference type="InterPro" id="IPR048945">
    <property type="entry name" value="RASSF8/10_RA"/>
</dbReference>
<dbReference type="PROSITE" id="PS50200">
    <property type="entry name" value="RA"/>
    <property type="match status" value="1"/>
</dbReference>
<dbReference type="Pfam" id="PF21712">
    <property type="entry name" value="RASSF8-10_RA"/>
    <property type="match status" value="1"/>
</dbReference>
<keyword evidence="4" id="KW-1185">Reference proteome</keyword>
<feature type="domain" description="Ras-associating" evidence="3">
    <location>
        <begin position="1"/>
        <end position="82"/>
    </location>
</feature>
<reference evidence="5" key="1">
    <citation type="submission" date="2025-08" db="UniProtKB">
        <authorList>
            <consortium name="RefSeq"/>
        </authorList>
    </citation>
    <scope>IDENTIFICATION</scope>
    <source>
        <tissue evidence="5">Whole Larva</tissue>
    </source>
</reference>
<evidence type="ECO:0000259" key="3">
    <source>
        <dbReference type="PROSITE" id="PS50200"/>
    </source>
</evidence>
<dbReference type="Proteomes" id="UP000695000">
    <property type="component" value="Unplaced"/>
</dbReference>
<name>A0ABM1MHC0_NICVS</name>
<dbReference type="RefSeq" id="XP_017773970.1">
    <property type="nucleotide sequence ID" value="XM_017918481.1"/>
</dbReference>
<dbReference type="GeneID" id="108560770"/>
<sequence length="407" mass="46626">MELKVWVEGIQRIVCGVTEATTCQDVVFALAHATGKSGRFTLIERWRNNERQLAPTENPMKILMKWGEYSNDVQFILQWSESKSSRPKISTSQPAPQLTNITIDSPERQQKSPNYNANTVDNVGVVKGIPQEFTNNKVEEDSVNKFQKIEESVLYNAQYRELVSLVNYQRDKLSSQQVDLTKFDAEIVFWEGKEREKQFQLDFIAQELATMTNASRINSDQIQALGYVEEEVEIVKQQEKTLKSEITLLRSKLANCETELLQCKNKIRLVMDEVQMEQRVIARRSESRKQLERNLLVEMERLQGDIELAKQSTELHHLTAESLKKEGVFVKVAALEAAIIEKKKQVEHLVTEMKEANLQSLTIAPQEELKQVFEGPNRAGSTRKMIGSPRQLENAVPTNKNPHGVWV</sequence>
<evidence type="ECO:0000313" key="4">
    <source>
        <dbReference type="Proteomes" id="UP000695000"/>
    </source>
</evidence>
<accession>A0ABM1MHC0</accession>
<keyword evidence="1" id="KW-0175">Coiled coil</keyword>
<evidence type="ECO:0000313" key="5">
    <source>
        <dbReference type="RefSeq" id="XP_017773970.1"/>
    </source>
</evidence>
<organism evidence="4 5">
    <name type="scientific">Nicrophorus vespilloides</name>
    <name type="common">Boreal carrion beetle</name>
    <dbReference type="NCBI Taxonomy" id="110193"/>
    <lineage>
        <taxon>Eukaryota</taxon>
        <taxon>Metazoa</taxon>
        <taxon>Ecdysozoa</taxon>
        <taxon>Arthropoda</taxon>
        <taxon>Hexapoda</taxon>
        <taxon>Insecta</taxon>
        <taxon>Pterygota</taxon>
        <taxon>Neoptera</taxon>
        <taxon>Endopterygota</taxon>
        <taxon>Coleoptera</taxon>
        <taxon>Polyphaga</taxon>
        <taxon>Staphyliniformia</taxon>
        <taxon>Silphidae</taxon>
        <taxon>Nicrophorinae</taxon>
        <taxon>Nicrophorus</taxon>
    </lineage>
</organism>
<dbReference type="Gene3D" id="3.10.20.90">
    <property type="entry name" value="Phosphatidylinositol 3-kinase Catalytic Subunit, Chain A, domain 1"/>
    <property type="match status" value="1"/>
</dbReference>
<dbReference type="SMART" id="SM00314">
    <property type="entry name" value="RA"/>
    <property type="match status" value="1"/>
</dbReference>
<evidence type="ECO:0000256" key="2">
    <source>
        <dbReference type="SAM" id="MobiDB-lite"/>
    </source>
</evidence>
<feature type="region of interest" description="Disordered" evidence="2">
    <location>
        <begin position="86"/>
        <end position="119"/>
    </location>
</feature>